<feature type="compositionally biased region" description="Polar residues" evidence="1">
    <location>
        <begin position="28"/>
        <end position="45"/>
    </location>
</feature>
<dbReference type="OrthoDB" id="1113865at2759"/>
<dbReference type="Proteomes" id="UP000467841">
    <property type="component" value="Unassembled WGS sequence"/>
</dbReference>
<dbReference type="InterPro" id="IPR052843">
    <property type="entry name" value="ER_body_metal_sequester"/>
</dbReference>
<gene>
    <name evidence="3" type="ORF">MERR_LOCUS15116</name>
</gene>
<keyword evidence="2" id="KW-1133">Transmembrane helix</keyword>
<accession>A0A6D2IQH4</accession>
<dbReference type="PANTHER" id="PTHR38937">
    <property type="entry name" value="MEMBRANE PROTEIN OF ER BODY-LIKE PROTEIN"/>
    <property type="match status" value="1"/>
</dbReference>
<feature type="transmembrane region" description="Helical" evidence="2">
    <location>
        <begin position="372"/>
        <end position="394"/>
    </location>
</feature>
<protein>
    <submittedName>
        <fullName evidence="3">Uncharacterized protein</fullName>
    </submittedName>
</protein>
<dbReference type="PANTHER" id="PTHR38937:SF2">
    <property type="entry name" value="MEMBRANE PROTEIN OF ER BODY-LIKE PROTEIN ISOFORM X1"/>
    <property type="match status" value="1"/>
</dbReference>
<keyword evidence="2" id="KW-0472">Membrane</keyword>
<evidence type="ECO:0000256" key="1">
    <source>
        <dbReference type="SAM" id="MobiDB-lite"/>
    </source>
</evidence>
<evidence type="ECO:0000256" key="2">
    <source>
        <dbReference type="SAM" id="Phobius"/>
    </source>
</evidence>
<feature type="transmembrane region" description="Helical" evidence="2">
    <location>
        <begin position="445"/>
        <end position="467"/>
    </location>
</feature>
<feature type="transmembrane region" description="Helical" evidence="2">
    <location>
        <begin position="509"/>
        <end position="530"/>
    </location>
</feature>
<dbReference type="EMBL" id="CACVBM020001063">
    <property type="protein sequence ID" value="CAA7027881.1"/>
    <property type="molecule type" value="Genomic_DNA"/>
</dbReference>
<organism evidence="3 4">
    <name type="scientific">Microthlaspi erraticum</name>
    <dbReference type="NCBI Taxonomy" id="1685480"/>
    <lineage>
        <taxon>Eukaryota</taxon>
        <taxon>Viridiplantae</taxon>
        <taxon>Streptophyta</taxon>
        <taxon>Embryophyta</taxon>
        <taxon>Tracheophyta</taxon>
        <taxon>Spermatophyta</taxon>
        <taxon>Magnoliopsida</taxon>
        <taxon>eudicotyledons</taxon>
        <taxon>Gunneridae</taxon>
        <taxon>Pentapetalae</taxon>
        <taxon>rosids</taxon>
        <taxon>malvids</taxon>
        <taxon>Brassicales</taxon>
        <taxon>Brassicaceae</taxon>
        <taxon>Coluteocarpeae</taxon>
        <taxon>Microthlaspi</taxon>
    </lineage>
</organism>
<feature type="transmembrane region" description="Helical" evidence="2">
    <location>
        <begin position="479"/>
        <end position="497"/>
    </location>
</feature>
<feature type="transmembrane region" description="Helical" evidence="2">
    <location>
        <begin position="346"/>
        <end position="366"/>
    </location>
</feature>
<feature type="transmembrane region" description="Helical" evidence="2">
    <location>
        <begin position="246"/>
        <end position="265"/>
    </location>
</feature>
<evidence type="ECO:0000313" key="3">
    <source>
        <dbReference type="EMBL" id="CAA7027881.1"/>
    </source>
</evidence>
<proteinExistence type="predicted"/>
<feature type="transmembrane region" description="Helical" evidence="2">
    <location>
        <begin position="110"/>
        <end position="131"/>
    </location>
</feature>
<sequence>MKGNSSSPEDSAMNPPSAEELKAPTDESPPQLTGGRSNKNGSETTNEVEKNGEMKPSEEEDRKNTKDLLEEIKMQKSHDLYCRYCIHNITQTAEIVEKGKENFPYNKEKFVLSFVIVLSFKYPFIFLPWLYNNRTRVTKKHVLDWLRLAFVVVLLLLSAIFLLVPPSQPPTPPTPPAHSSGSSTIVIPDQQKIPEEVTEIDASLKPHGTPDDVKPNNLRIPSPPLIKNKGGWISRSGVKDFSSNRVLALISLLLLAILAMCLHFIPWTKSPKQEIDAPAGEIQSDGDKGKKQVHEGKQDVAPQNDGLIAVISQTSTSMKHLETLRNYIMVTVKNILLTELDILKSIVYGGLIESITSFGVVSSAAGSGTSTVNVLALGLANLSSGLFLIIYNLYGLVNSQPFNPSANIVLLTGVQATDSKDDPKAPKPTIDPYVELLGKRKKTTLHCVVVVVSFIFFGVIPLFFYGLAFKITDNRHYEAAVFVSASLVCVISLSFGKAHAFKMNKPKTVVIYTGIAIGASALSFIGSQHIRALLDKYDFH</sequence>
<name>A0A6D2IQH4_9BRAS</name>
<dbReference type="AlphaFoldDB" id="A0A6D2IQH4"/>
<feature type="region of interest" description="Disordered" evidence="1">
    <location>
        <begin position="278"/>
        <end position="297"/>
    </location>
</feature>
<evidence type="ECO:0000313" key="4">
    <source>
        <dbReference type="Proteomes" id="UP000467841"/>
    </source>
</evidence>
<keyword evidence="2" id="KW-0812">Transmembrane</keyword>
<keyword evidence="4" id="KW-1185">Reference proteome</keyword>
<feature type="transmembrane region" description="Helical" evidence="2">
    <location>
        <begin position="143"/>
        <end position="164"/>
    </location>
</feature>
<comment type="caution">
    <text evidence="3">The sequence shown here is derived from an EMBL/GenBank/DDBJ whole genome shotgun (WGS) entry which is preliminary data.</text>
</comment>
<feature type="compositionally biased region" description="Basic and acidic residues" evidence="1">
    <location>
        <begin position="47"/>
        <end position="64"/>
    </location>
</feature>
<feature type="compositionally biased region" description="Basic and acidic residues" evidence="1">
    <location>
        <begin position="285"/>
        <end position="297"/>
    </location>
</feature>
<feature type="region of interest" description="Disordered" evidence="1">
    <location>
        <begin position="1"/>
        <end position="64"/>
    </location>
</feature>
<reference evidence="3" key="1">
    <citation type="submission" date="2020-01" db="EMBL/GenBank/DDBJ databases">
        <authorList>
            <person name="Mishra B."/>
        </authorList>
    </citation>
    <scope>NUCLEOTIDE SEQUENCE [LARGE SCALE GENOMIC DNA]</scope>
</reference>